<sequence>MNTNGIHSTEPGEDDSGKAVELAVIHHWLSSLAVIFRGHVARAAAEHEAHLRGLITRDEQDSSEVLLRGMWHMFAEAVLRSPLPIKDIGRLLLDTDDQIPAAYRALDLEHPPETPSVTGPALTIAQDLTAIARRLRALTAYRQTCDQVLAVDQRAHTNWRFATQLLGFDPSDQPTQ</sequence>
<dbReference type="EMBL" id="CP059399">
    <property type="protein sequence ID" value="QLY33281.1"/>
    <property type="molecule type" value="Genomic_DNA"/>
</dbReference>
<organism evidence="1 2">
    <name type="scientific">Nocardia huaxiensis</name>
    <dbReference type="NCBI Taxonomy" id="2755382"/>
    <lineage>
        <taxon>Bacteria</taxon>
        <taxon>Bacillati</taxon>
        <taxon>Actinomycetota</taxon>
        <taxon>Actinomycetes</taxon>
        <taxon>Mycobacteriales</taxon>
        <taxon>Nocardiaceae</taxon>
        <taxon>Nocardia</taxon>
    </lineage>
</organism>
<name>A0A7D6VCP4_9NOCA</name>
<accession>A0A7D6VCP4</accession>
<gene>
    <name evidence="1" type="ORF">H0264_14515</name>
</gene>
<dbReference type="AlphaFoldDB" id="A0A7D6VCP4"/>
<dbReference type="RefSeq" id="WP_181584445.1">
    <property type="nucleotide sequence ID" value="NZ_CP059399.1"/>
</dbReference>
<proteinExistence type="predicted"/>
<keyword evidence="2" id="KW-1185">Reference proteome</keyword>
<evidence type="ECO:0000313" key="1">
    <source>
        <dbReference type="EMBL" id="QLY33281.1"/>
    </source>
</evidence>
<dbReference type="Proteomes" id="UP000515512">
    <property type="component" value="Chromosome"/>
</dbReference>
<dbReference type="KEGG" id="nhu:H0264_14515"/>
<evidence type="ECO:0000313" key="2">
    <source>
        <dbReference type="Proteomes" id="UP000515512"/>
    </source>
</evidence>
<protein>
    <submittedName>
        <fullName evidence="1">Uncharacterized protein</fullName>
    </submittedName>
</protein>
<reference evidence="1 2" key="1">
    <citation type="submission" date="2020-07" db="EMBL/GenBank/DDBJ databases">
        <authorList>
            <person name="Zhuang K."/>
            <person name="Ran Y."/>
        </authorList>
    </citation>
    <scope>NUCLEOTIDE SEQUENCE [LARGE SCALE GENOMIC DNA]</scope>
    <source>
        <strain evidence="1 2">WCH-YHL-001</strain>
    </source>
</reference>